<dbReference type="SUPFAM" id="SSF81342">
    <property type="entry name" value="Transmembrane di-heme cytochromes"/>
    <property type="match status" value="1"/>
</dbReference>
<feature type="transmembrane region" description="Helical" evidence="11">
    <location>
        <begin position="121"/>
        <end position="141"/>
    </location>
</feature>
<evidence type="ECO:0000259" key="13">
    <source>
        <dbReference type="PROSITE" id="PS51003"/>
    </source>
</evidence>
<keyword evidence="5 11" id="KW-0812">Transmembrane</keyword>
<evidence type="ECO:0000256" key="11">
    <source>
        <dbReference type="SAM" id="Phobius"/>
    </source>
</evidence>
<protein>
    <submittedName>
        <fullName evidence="14">Cytochrome bc complex cytochrome b subunit</fullName>
    </submittedName>
</protein>
<evidence type="ECO:0000256" key="10">
    <source>
        <dbReference type="ARBA" id="ARBA00023136"/>
    </source>
</evidence>
<dbReference type="InterPro" id="IPR036150">
    <property type="entry name" value="Cyt_b/b6_C_sf"/>
</dbReference>
<dbReference type="InterPro" id="IPR005798">
    <property type="entry name" value="Cyt_b/b6_C"/>
</dbReference>
<dbReference type="GO" id="GO:0022904">
    <property type="term" value="P:respiratory electron transport chain"/>
    <property type="evidence" value="ECO:0007669"/>
    <property type="project" value="InterPro"/>
</dbReference>
<gene>
    <name evidence="14" type="ORF">K8G79_06475</name>
</gene>
<dbReference type="Pfam" id="PF00032">
    <property type="entry name" value="Cytochrom_B_C"/>
    <property type="match status" value="1"/>
</dbReference>
<keyword evidence="7" id="KW-0249">Electron transport</keyword>
<evidence type="ECO:0000256" key="1">
    <source>
        <dbReference type="ARBA" id="ARBA00004141"/>
    </source>
</evidence>
<evidence type="ECO:0000313" key="14">
    <source>
        <dbReference type="EMBL" id="MBZ0159762.1"/>
    </source>
</evidence>
<feature type="domain" description="Cytochrome b/b6 N-terminal region profile" evidence="12">
    <location>
        <begin position="6"/>
        <end position="218"/>
    </location>
</feature>
<dbReference type="GO" id="GO:0016491">
    <property type="term" value="F:oxidoreductase activity"/>
    <property type="evidence" value="ECO:0007669"/>
    <property type="project" value="InterPro"/>
</dbReference>
<feature type="transmembrane region" description="Helical" evidence="11">
    <location>
        <begin position="337"/>
        <end position="358"/>
    </location>
</feature>
<evidence type="ECO:0000259" key="12">
    <source>
        <dbReference type="PROSITE" id="PS51002"/>
    </source>
</evidence>
<feature type="transmembrane region" description="Helical" evidence="11">
    <location>
        <begin position="305"/>
        <end position="325"/>
    </location>
</feature>
<keyword evidence="9" id="KW-0408">Iron</keyword>
<keyword evidence="8 11" id="KW-1133">Transmembrane helix</keyword>
<evidence type="ECO:0000256" key="7">
    <source>
        <dbReference type="ARBA" id="ARBA00022982"/>
    </source>
</evidence>
<evidence type="ECO:0000256" key="6">
    <source>
        <dbReference type="ARBA" id="ARBA00022723"/>
    </source>
</evidence>
<dbReference type="InterPro" id="IPR048259">
    <property type="entry name" value="Cytochrome_b_N_euk/bac"/>
</dbReference>
<dbReference type="AlphaFoldDB" id="A0AAJ1EKE6"/>
<feature type="transmembrane region" description="Helical" evidence="11">
    <location>
        <begin position="91"/>
        <end position="109"/>
    </location>
</feature>
<dbReference type="PROSITE" id="PS51003">
    <property type="entry name" value="CYTB_CTER"/>
    <property type="match status" value="1"/>
</dbReference>
<feature type="transmembrane region" description="Helical" evidence="11">
    <location>
        <begin position="187"/>
        <end position="209"/>
    </location>
</feature>
<dbReference type="PANTHER" id="PTHR19271">
    <property type="entry name" value="CYTOCHROME B"/>
    <property type="match status" value="1"/>
</dbReference>
<dbReference type="Gene3D" id="1.20.810.10">
    <property type="entry name" value="Cytochrome Bc1 Complex, Chain C"/>
    <property type="match status" value="1"/>
</dbReference>
<sequence>MTADRITSWLEERIDLWPLKHLIQKKVIPVHRHTVWYYFGGMTLFLFGIQVATGILLTLYYRPSGEEAYESVQFIMTDVQFGWLVRSIHSWSANLMVLTMMVHLFSVYLTQGYRKPRELTWVTGMMLFGVVLFFGFSGYLLPWNVLSYFATKVGTEIAGQFPFVGHILMRLLRGGDEVTGATVSRFYGIHIAILPALTTLILGLHLFLVQKQGMSIPPTVERARAGQPLPTMPFAPNFLLRDLFGWFVTLGLLAALAALSPWELGQKADPFAPAPAGIRPEWYFVFMFQSLKYIPAKVGPFDGEVLGVLGFTLGGLFLLLVPFLDKRSALGEPSPRFRSIGIAIIAYIVILTVLGYVAPAVK</sequence>
<name>A0AAJ1EKE6_9BACT</name>
<keyword evidence="3" id="KW-0349">Heme</keyword>
<dbReference type="SUPFAM" id="SSF81648">
    <property type="entry name" value="a domain/subunit of cytochrome bc1 complex (Ubiquinol-cytochrome c reductase)"/>
    <property type="match status" value="1"/>
</dbReference>
<dbReference type="InterPro" id="IPR005797">
    <property type="entry name" value="Cyt_b/b6_N"/>
</dbReference>
<evidence type="ECO:0000256" key="4">
    <source>
        <dbReference type="ARBA" id="ARBA00022660"/>
    </source>
</evidence>
<accession>A0AAJ1EKE6</accession>
<dbReference type="GO" id="GO:0016020">
    <property type="term" value="C:membrane"/>
    <property type="evidence" value="ECO:0007669"/>
    <property type="project" value="UniProtKB-SubCell"/>
</dbReference>
<evidence type="ECO:0000256" key="8">
    <source>
        <dbReference type="ARBA" id="ARBA00022989"/>
    </source>
</evidence>
<dbReference type="Proteomes" id="UP001197609">
    <property type="component" value="Unassembled WGS sequence"/>
</dbReference>
<keyword evidence="6" id="KW-0479">Metal-binding</keyword>
<keyword evidence="2" id="KW-0813">Transport</keyword>
<comment type="subcellular location">
    <subcellularLocation>
        <location evidence="1">Membrane</location>
        <topology evidence="1">Multi-pass membrane protein</topology>
    </subcellularLocation>
</comment>
<feature type="transmembrane region" description="Helical" evidence="11">
    <location>
        <begin position="243"/>
        <end position="262"/>
    </location>
</feature>
<keyword evidence="4" id="KW-0679">Respiratory chain</keyword>
<dbReference type="EMBL" id="JAIOIU010000080">
    <property type="protein sequence ID" value="MBZ0159762.1"/>
    <property type="molecule type" value="Genomic_DNA"/>
</dbReference>
<feature type="domain" description="Cytochrome b/b6 C-terminal region profile" evidence="13">
    <location>
        <begin position="224"/>
        <end position="362"/>
    </location>
</feature>
<evidence type="ECO:0000256" key="2">
    <source>
        <dbReference type="ARBA" id="ARBA00022448"/>
    </source>
</evidence>
<dbReference type="InterPro" id="IPR016174">
    <property type="entry name" value="Di-haem_cyt_TM"/>
</dbReference>
<dbReference type="PANTHER" id="PTHR19271:SF16">
    <property type="entry name" value="CYTOCHROME B"/>
    <property type="match status" value="1"/>
</dbReference>
<comment type="caution">
    <text evidence="14">The sequence shown here is derived from an EMBL/GenBank/DDBJ whole genome shotgun (WGS) entry which is preliminary data.</text>
</comment>
<dbReference type="PROSITE" id="PS51002">
    <property type="entry name" value="CYTB_NTER"/>
    <property type="match status" value="1"/>
</dbReference>
<keyword evidence="10 11" id="KW-0472">Membrane</keyword>
<evidence type="ECO:0000256" key="3">
    <source>
        <dbReference type="ARBA" id="ARBA00022617"/>
    </source>
</evidence>
<dbReference type="CDD" id="cd00284">
    <property type="entry name" value="Cytochrome_b_N"/>
    <property type="match status" value="1"/>
</dbReference>
<feature type="transmembrane region" description="Helical" evidence="11">
    <location>
        <begin position="35"/>
        <end position="61"/>
    </location>
</feature>
<dbReference type="Pfam" id="PF00033">
    <property type="entry name" value="Cytochrome_B"/>
    <property type="match status" value="1"/>
</dbReference>
<evidence type="ECO:0000256" key="9">
    <source>
        <dbReference type="ARBA" id="ARBA00023004"/>
    </source>
</evidence>
<proteinExistence type="predicted"/>
<evidence type="ECO:0000256" key="5">
    <source>
        <dbReference type="ARBA" id="ARBA00022692"/>
    </source>
</evidence>
<dbReference type="GO" id="GO:0046872">
    <property type="term" value="F:metal ion binding"/>
    <property type="evidence" value="ECO:0007669"/>
    <property type="project" value="UniProtKB-KW"/>
</dbReference>
<evidence type="ECO:0000313" key="15">
    <source>
        <dbReference type="Proteomes" id="UP001197609"/>
    </source>
</evidence>
<reference evidence="14 15" key="1">
    <citation type="journal article" date="2021" name="bioRxiv">
        <title>Unraveling nitrogen, sulfur and carbon metabolic pathways and microbial community transcriptional responses to substrate deprivation and toxicity stresses in a bioreactor mimicking anoxic brackish coastal sediment conditions.</title>
        <authorList>
            <person name="Martins P.D."/>
            <person name="Echeveste M.J."/>
            <person name="Arshad A."/>
            <person name="Kurth J."/>
            <person name="Ouboter H."/>
            <person name="Jetten M.S.M."/>
            <person name="Welte C.U."/>
        </authorList>
    </citation>
    <scope>NUCLEOTIDE SEQUENCE [LARGE SCALE GENOMIC DNA]</scope>
    <source>
        <strain evidence="14">MAG_38</strain>
    </source>
</reference>
<dbReference type="GO" id="GO:0009055">
    <property type="term" value="F:electron transfer activity"/>
    <property type="evidence" value="ECO:0007669"/>
    <property type="project" value="InterPro"/>
</dbReference>
<organism evidence="14 15">
    <name type="scientific">Candidatus Methylomirabilis tolerans</name>
    <dbReference type="NCBI Taxonomy" id="3123416"/>
    <lineage>
        <taxon>Bacteria</taxon>
        <taxon>Candidatus Methylomirabilota</taxon>
        <taxon>Candidatus Methylomirabilia</taxon>
        <taxon>Candidatus Methylomirabilales</taxon>
        <taxon>Candidatus Methylomirabilaceae</taxon>
        <taxon>Candidatus Methylomirabilis</taxon>
    </lineage>
</organism>
<dbReference type="InterPro" id="IPR027387">
    <property type="entry name" value="Cytb/b6-like_sf"/>
</dbReference>